<proteinExistence type="predicted"/>
<name>A0A6J1PSD4_9HYME</name>
<protein>
    <submittedName>
        <fullName evidence="2">Uncharacterized protein LOC112454632</fullName>
    </submittedName>
</protein>
<reference evidence="2" key="1">
    <citation type="submission" date="2025-08" db="UniProtKB">
        <authorList>
            <consortium name="RefSeq"/>
        </authorList>
    </citation>
    <scope>IDENTIFICATION</scope>
    <source>
        <tissue evidence="2">Whole body</tissue>
    </source>
</reference>
<dbReference type="RefSeq" id="XP_024871895.1">
    <property type="nucleotide sequence ID" value="XM_025016127.1"/>
</dbReference>
<gene>
    <name evidence="2" type="primary">LOC112454632</name>
</gene>
<evidence type="ECO:0000313" key="2">
    <source>
        <dbReference type="RefSeq" id="XP_024871895.1"/>
    </source>
</evidence>
<dbReference type="AlphaFoldDB" id="A0A6J1PSD4"/>
<dbReference type="Proteomes" id="UP000504618">
    <property type="component" value="Unplaced"/>
</dbReference>
<keyword evidence="1" id="KW-1185">Reference proteome</keyword>
<dbReference type="OrthoDB" id="8058917at2759"/>
<accession>A0A6J1PSD4</accession>
<evidence type="ECO:0000313" key="1">
    <source>
        <dbReference type="Proteomes" id="UP000504618"/>
    </source>
</evidence>
<feature type="non-terminal residue" evidence="2">
    <location>
        <position position="1"/>
    </location>
</feature>
<sequence length="109" mass="12291">VLTGHGCFGVYLHRIEKEATTKCHHCDEERDTAQHTLAHCPAWAEQRRVLQREVGRDLSLPAIVAVMVGDQEKWRAFTSYCGSVMACKEEAEKIRRGKVDPPADLSDQD</sequence>
<organism evidence="1 2">
    <name type="scientific">Temnothorax curvispinosus</name>
    <dbReference type="NCBI Taxonomy" id="300111"/>
    <lineage>
        <taxon>Eukaryota</taxon>
        <taxon>Metazoa</taxon>
        <taxon>Ecdysozoa</taxon>
        <taxon>Arthropoda</taxon>
        <taxon>Hexapoda</taxon>
        <taxon>Insecta</taxon>
        <taxon>Pterygota</taxon>
        <taxon>Neoptera</taxon>
        <taxon>Endopterygota</taxon>
        <taxon>Hymenoptera</taxon>
        <taxon>Apocrita</taxon>
        <taxon>Aculeata</taxon>
        <taxon>Formicoidea</taxon>
        <taxon>Formicidae</taxon>
        <taxon>Myrmicinae</taxon>
        <taxon>Temnothorax</taxon>
    </lineage>
</organism>
<dbReference type="GeneID" id="112454632"/>